<dbReference type="GO" id="GO:0003690">
    <property type="term" value="F:double-stranded DNA binding"/>
    <property type="evidence" value="ECO:0007669"/>
    <property type="project" value="TreeGrafter"/>
</dbReference>
<protein>
    <recommendedName>
        <fullName evidence="2">D,D-heptose 1,7-bisphosphate phosphatase</fullName>
    </recommendedName>
</protein>
<accession>A0A6C0M203</accession>
<dbReference type="InterPro" id="IPR013954">
    <property type="entry name" value="PNK3P"/>
</dbReference>
<sequence length="309" mass="35308">MEIILLAGYPASGKSYITNDYVQQGYTILSRDVIGGTYKDVLKEVKKCKTKMVIDGTNLTEDSRASFITYAKDNEIPIKCVFVENTMENCMVNALHRQWLLNGNICMEGNNSHPHMFPSAVLFKARKVLQIPTIKEGFDSVDIINGYIPSYDPKIYYNKAIFFDIDGTLRKTDHLKYKYPTHPNEVIPYTDINNMKNVIEPYIKKGYILVGVSNQSGITKGTVSNEMVKECMDKTKDILELNMEIMWCPHAPVPVSCYCRKPQSGMGVYFIEKYKLNPKKCYMIGDQTTDKTFASRLGIKFIHVTKFFI</sequence>
<dbReference type="Pfam" id="PF08645">
    <property type="entry name" value="PNK3P"/>
    <property type="match status" value="1"/>
</dbReference>
<dbReference type="InterPro" id="IPR023214">
    <property type="entry name" value="HAD_sf"/>
</dbReference>
<dbReference type="GO" id="GO:0046404">
    <property type="term" value="F:ATP-dependent polydeoxyribonucleotide 5'-hydroxyl-kinase activity"/>
    <property type="evidence" value="ECO:0007669"/>
    <property type="project" value="TreeGrafter"/>
</dbReference>
<dbReference type="PANTHER" id="PTHR12083:SF9">
    <property type="entry name" value="BIFUNCTIONAL POLYNUCLEOTIDE PHOSPHATASE_KINASE"/>
    <property type="match status" value="1"/>
</dbReference>
<dbReference type="EMBL" id="MN740614">
    <property type="protein sequence ID" value="QHU35874.1"/>
    <property type="molecule type" value="Genomic_DNA"/>
</dbReference>
<dbReference type="Gene3D" id="3.40.50.1000">
    <property type="entry name" value="HAD superfamily/HAD-like"/>
    <property type="match status" value="1"/>
</dbReference>
<dbReference type="SUPFAM" id="SSF52540">
    <property type="entry name" value="P-loop containing nucleoside triphosphate hydrolases"/>
    <property type="match status" value="1"/>
</dbReference>
<dbReference type="GO" id="GO:0006281">
    <property type="term" value="P:DNA repair"/>
    <property type="evidence" value="ECO:0007669"/>
    <property type="project" value="TreeGrafter"/>
</dbReference>
<dbReference type="SUPFAM" id="SSF56784">
    <property type="entry name" value="HAD-like"/>
    <property type="match status" value="1"/>
</dbReference>
<dbReference type="GO" id="GO:0046403">
    <property type="term" value="F:polynucleotide 3'-phosphatase activity"/>
    <property type="evidence" value="ECO:0007669"/>
    <property type="project" value="TreeGrafter"/>
</dbReference>
<dbReference type="InterPro" id="IPR027417">
    <property type="entry name" value="P-loop_NTPase"/>
</dbReference>
<evidence type="ECO:0008006" key="2">
    <source>
        <dbReference type="Google" id="ProtNLM"/>
    </source>
</evidence>
<evidence type="ECO:0000313" key="1">
    <source>
        <dbReference type="EMBL" id="QHU35874.1"/>
    </source>
</evidence>
<dbReference type="Gene3D" id="3.40.50.300">
    <property type="entry name" value="P-loop containing nucleotide triphosphate hydrolases"/>
    <property type="match status" value="1"/>
</dbReference>
<proteinExistence type="predicted"/>
<name>A0A6C0M203_9ZZZZ</name>
<reference evidence="1" key="1">
    <citation type="journal article" date="2020" name="Nature">
        <title>Giant virus diversity and host interactions through global metagenomics.</title>
        <authorList>
            <person name="Schulz F."/>
            <person name="Roux S."/>
            <person name="Paez-Espino D."/>
            <person name="Jungbluth S."/>
            <person name="Walsh D.A."/>
            <person name="Denef V.J."/>
            <person name="McMahon K.D."/>
            <person name="Konstantinidis K.T."/>
            <person name="Eloe-Fadrosh E.A."/>
            <person name="Kyrpides N.C."/>
            <person name="Woyke T."/>
        </authorList>
    </citation>
    <scope>NUCLEOTIDE SEQUENCE</scope>
    <source>
        <strain evidence="1">GVMAG-S-1035085-51</strain>
    </source>
</reference>
<dbReference type="NCBIfam" id="TIGR01662">
    <property type="entry name" value="HAD-SF-IIIA"/>
    <property type="match status" value="1"/>
</dbReference>
<dbReference type="InterPro" id="IPR036412">
    <property type="entry name" value="HAD-like_sf"/>
</dbReference>
<dbReference type="PANTHER" id="PTHR12083">
    <property type="entry name" value="BIFUNCTIONAL POLYNUCLEOTIDE PHOSPHATASE/KINASE"/>
    <property type="match status" value="1"/>
</dbReference>
<dbReference type="InterPro" id="IPR006549">
    <property type="entry name" value="HAD-SF_hydro_IIIA"/>
</dbReference>
<dbReference type="AlphaFoldDB" id="A0A6C0M203"/>
<organism evidence="1">
    <name type="scientific">viral metagenome</name>
    <dbReference type="NCBI Taxonomy" id="1070528"/>
    <lineage>
        <taxon>unclassified sequences</taxon>
        <taxon>metagenomes</taxon>
        <taxon>organismal metagenomes</taxon>
    </lineage>
</organism>